<evidence type="ECO:0000313" key="2">
    <source>
        <dbReference type="Proteomes" id="UP000010111"/>
    </source>
</evidence>
<evidence type="ECO:0000313" key="1">
    <source>
        <dbReference type="EMBL" id="CCC73796.1"/>
    </source>
</evidence>
<keyword evidence="2" id="KW-1185">Reference proteome</keyword>
<reference evidence="1 2" key="1">
    <citation type="journal article" date="2011" name="J. Bacteriol.">
        <title>Genome Sequence of the Ruminal Bacterium Megasphaera elsdenii.</title>
        <authorList>
            <person name="Marx H."/>
            <person name="Graf A.B."/>
            <person name="Tatto N."/>
            <person name="Thallinger G.G."/>
            <person name="Mattanovich D."/>
            <person name="Sauer M."/>
        </authorList>
    </citation>
    <scope>NUCLEOTIDE SEQUENCE [LARGE SCALE GENOMIC DNA]</scope>
    <source>
        <strain evidence="1 2">DSM 20460</strain>
    </source>
</reference>
<dbReference type="Pfam" id="PF01487">
    <property type="entry name" value="DHquinase_I"/>
    <property type="match status" value="1"/>
</dbReference>
<protein>
    <submittedName>
        <fullName evidence="1">3-dehydroquinate dehydratase</fullName>
    </submittedName>
</protein>
<dbReference type="Proteomes" id="UP000010111">
    <property type="component" value="Chromosome"/>
</dbReference>
<dbReference type="RefSeq" id="WP_014016525.1">
    <property type="nucleotide sequence ID" value="NC_015873.1"/>
</dbReference>
<dbReference type="GO" id="GO:0003855">
    <property type="term" value="F:3-dehydroquinate dehydratase activity"/>
    <property type="evidence" value="ECO:0007669"/>
    <property type="project" value="InterPro"/>
</dbReference>
<accession>G0VQU6</accession>
<dbReference type="eggNOG" id="COG0710">
    <property type="taxonomic scope" value="Bacteria"/>
</dbReference>
<sequence>MPSAMSIHFESDHPFIAVPLECETIEDLQDRIDEILKKPYDMIAFDAGLFNGTINLSQLWNALLFIARDAEQPSVLFSCDKSKLPEMYQTDNDYATILRFAIRSALIDAVKIEGSLDEDDIDDIAGQAVDLGSVPIIVIRADQGAKADELVQKMESRWDLEAKTFELAVPVQTQEDIQALEDAAKAFHEAHHDATVIPHPIGKIAKEAMLRGDTFGAPLLYTTDGEETETLPTSTAIHKLLHPEE</sequence>
<dbReference type="KEGG" id="med:MELS_1576"/>
<dbReference type="InterPro" id="IPR013785">
    <property type="entry name" value="Aldolase_TIM"/>
</dbReference>
<dbReference type="SUPFAM" id="SSF51569">
    <property type="entry name" value="Aldolase"/>
    <property type="match status" value="1"/>
</dbReference>
<proteinExistence type="predicted"/>
<dbReference type="InterPro" id="IPR001381">
    <property type="entry name" value="DHquinase_I"/>
</dbReference>
<dbReference type="STRING" id="1064535.MELS_1576"/>
<dbReference type="Gene3D" id="3.20.20.70">
    <property type="entry name" value="Aldolase class I"/>
    <property type="match status" value="1"/>
</dbReference>
<gene>
    <name evidence="1" type="ORF">MELS_1576</name>
</gene>
<dbReference type="AlphaFoldDB" id="G0VQU6"/>
<dbReference type="EMBL" id="HE576794">
    <property type="protein sequence ID" value="CCC73796.1"/>
    <property type="molecule type" value="Genomic_DNA"/>
</dbReference>
<organism evidence="1 2">
    <name type="scientific">Megasphaera elsdenii DSM 20460</name>
    <dbReference type="NCBI Taxonomy" id="1064535"/>
    <lineage>
        <taxon>Bacteria</taxon>
        <taxon>Bacillati</taxon>
        <taxon>Bacillota</taxon>
        <taxon>Negativicutes</taxon>
        <taxon>Veillonellales</taxon>
        <taxon>Veillonellaceae</taxon>
        <taxon>Megasphaera</taxon>
    </lineage>
</organism>
<dbReference type="HOGENOM" id="CLU_1132538_0_0_9"/>
<name>G0VQU6_MEGEL</name>